<name>A0A2H1VR26_SPOFR</name>
<proteinExistence type="predicted"/>
<organism evidence="1">
    <name type="scientific">Spodoptera frugiperda</name>
    <name type="common">Fall armyworm</name>
    <dbReference type="NCBI Taxonomy" id="7108"/>
    <lineage>
        <taxon>Eukaryota</taxon>
        <taxon>Metazoa</taxon>
        <taxon>Ecdysozoa</taxon>
        <taxon>Arthropoda</taxon>
        <taxon>Hexapoda</taxon>
        <taxon>Insecta</taxon>
        <taxon>Pterygota</taxon>
        <taxon>Neoptera</taxon>
        <taxon>Endopterygota</taxon>
        <taxon>Lepidoptera</taxon>
        <taxon>Glossata</taxon>
        <taxon>Ditrysia</taxon>
        <taxon>Noctuoidea</taxon>
        <taxon>Noctuidae</taxon>
        <taxon>Amphipyrinae</taxon>
        <taxon>Spodoptera</taxon>
    </lineage>
</organism>
<gene>
    <name evidence="1" type="ORF">SFRICE_000417</name>
</gene>
<evidence type="ECO:0000313" key="1">
    <source>
        <dbReference type="EMBL" id="SOQ43226.1"/>
    </source>
</evidence>
<dbReference type="EMBL" id="ODYU01003897">
    <property type="protein sequence ID" value="SOQ43226.1"/>
    <property type="molecule type" value="Genomic_DNA"/>
</dbReference>
<protein>
    <submittedName>
        <fullName evidence="1">SFRICE_000417</fullName>
    </submittedName>
</protein>
<reference evidence="1" key="1">
    <citation type="submission" date="2016-07" db="EMBL/GenBank/DDBJ databases">
        <authorList>
            <person name="Bretaudeau A."/>
        </authorList>
    </citation>
    <scope>NUCLEOTIDE SEQUENCE</scope>
    <source>
        <strain evidence="1">Rice</strain>
        <tissue evidence="1">Whole body</tissue>
    </source>
</reference>
<sequence>MNIPRQTPPITHFPRTSLTNLGLGWSISSWVHASQSSHDQRYWKLLKWYENQFTNLKVLFDKESLNRMCAWQYWAIRTVRVVKHTEYNPWHRFFAFRRPTNVAYMVHFSGMRIAQSVRIRKIFTLNVLKSASRTLARPSRLLSKLELLFSPTLRIRDSSLSSIS</sequence>
<dbReference type="AlphaFoldDB" id="A0A2H1VR26"/>
<accession>A0A2H1VR26</accession>